<gene>
    <name evidence="3" type="primary">dprA</name>
    <name evidence="3" type="ORF">KC669_00165</name>
</gene>
<dbReference type="InterPro" id="IPR036388">
    <property type="entry name" value="WH-like_DNA-bd_sf"/>
</dbReference>
<evidence type="ECO:0000259" key="2">
    <source>
        <dbReference type="Pfam" id="PF02481"/>
    </source>
</evidence>
<dbReference type="PANTHER" id="PTHR43022:SF1">
    <property type="entry name" value="PROTEIN SMF"/>
    <property type="match status" value="1"/>
</dbReference>
<feature type="domain" description="Smf/DprA SLOG" evidence="2">
    <location>
        <begin position="73"/>
        <end position="284"/>
    </location>
</feature>
<name>A0A955LA78_9BACT</name>
<dbReference type="InterPro" id="IPR003488">
    <property type="entry name" value="DprA"/>
</dbReference>
<dbReference type="Proteomes" id="UP000714915">
    <property type="component" value="Unassembled WGS sequence"/>
</dbReference>
<dbReference type="InterPro" id="IPR057666">
    <property type="entry name" value="DrpA_SLOG"/>
</dbReference>
<protein>
    <submittedName>
        <fullName evidence="3">DNA-processing protein DprA</fullName>
    </submittedName>
</protein>
<dbReference type="Gene3D" id="1.10.10.10">
    <property type="entry name" value="Winged helix-like DNA-binding domain superfamily/Winged helix DNA-binding domain"/>
    <property type="match status" value="1"/>
</dbReference>
<comment type="similarity">
    <text evidence="1">Belongs to the DprA/Smf family.</text>
</comment>
<reference evidence="3" key="2">
    <citation type="journal article" date="2021" name="Microbiome">
        <title>Successional dynamics and alternative stable states in a saline activated sludge microbial community over 9 years.</title>
        <authorList>
            <person name="Wang Y."/>
            <person name="Ye J."/>
            <person name="Ju F."/>
            <person name="Liu L."/>
            <person name="Boyd J.A."/>
            <person name="Deng Y."/>
            <person name="Parks D.H."/>
            <person name="Jiang X."/>
            <person name="Yin X."/>
            <person name="Woodcroft B.J."/>
            <person name="Tyson G.W."/>
            <person name="Hugenholtz P."/>
            <person name="Polz M.F."/>
            <person name="Zhang T."/>
        </authorList>
    </citation>
    <scope>NUCLEOTIDE SEQUENCE</scope>
    <source>
        <strain evidence="3">HKST-UBA09</strain>
    </source>
</reference>
<dbReference type="GO" id="GO:0009294">
    <property type="term" value="P:DNA-mediated transformation"/>
    <property type="evidence" value="ECO:0007669"/>
    <property type="project" value="InterPro"/>
</dbReference>
<evidence type="ECO:0000313" key="3">
    <source>
        <dbReference type="EMBL" id="MCA9386430.1"/>
    </source>
</evidence>
<dbReference type="Gene3D" id="3.40.50.450">
    <property type="match status" value="1"/>
</dbReference>
<accession>A0A955LA78</accession>
<evidence type="ECO:0000256" key="1">
    <source>
        <dbReference type="ARBA" id="ARBA00006525"/>
    </source>
</evidence>
<proteinExistence type="inferred from homology"/>
<comment type="caution">
    <text evidence="3">The sequence shown here is derived from an EMBL/GenBank/DDBJ whole genome shotgun (WGS) entry which is preliminary data.</text>
</comment>
<dbReference type="NCBIfam" id="TIGR00732">
    <property type="entry name" value="dprA"/>
    <property type="match status" value="1"/>
</dbReference>
<organism evidence="3 4">
    <name type="scientific">Candidatus Dojkabacteria bacterium</name>
    <dbReference type="NCBI Taxonomy" id="2099670"/>
    <lineage>
        <taxon>Bacteria</taxon>
        <taxon>Candidatus Dojkabacteria</taxon>
    </lineage>
</organism>
<dbReference type="Pfam" id="PF02481">
    <property type="entry name" value="DNA_processg_A"/>
    <property type="match status" value="1"/>
</dbReference>
<dbReference type="EMBL" id="JAGQLF010000001">
    <property type="protein sequence ID" value="MCA9386430.1"/>
    <property type="molecule type" value="Genomic_DNA"/>
</dbReference>
<dbReference type="PANTHER" id="PTHR43022">
    <property type="entry name" value="PROTEIN SMF"/>
    <property type="match status" value="1"/>
</dbReference>
<dbReference type="SUPFAM" id="SSF102405">
    <property type="entry name" value="MCP/YpsA-like"/>
    <property type="match status" value="1"/>
</dbReference>
<sequence>MDKLAKFSLSLLLQKGIGSSSFKKLLSKFGDIDSLFENKSISDLNLKIIKALSKAKADMNRMDSYIDKYKVSMVFIWQDNYPLLLKEIPDAPAVLFYLGDLESINWDKSISIVGTRKYTDYGKRITTEFTKDIVSAGFATVSGMALGIDSIVHKQTLKDNGRTVAVLASSAHIPTPESNRSLYKSILDSNGVIISETFPHQNVLPGMFAQRNHLIAGLTKATLVTEAPIKSGSLITANLAFEYNRLVYAVPGDIYRESIIGNNNLIKQNIAKLVNISGDLLEDFGLESQKIQRKLPIGLTKEGKSIYDLLSSKPKSIDEMGQESGIDINNLIKICFELEIQGILNKRLDGKYSLS</sequence>
<dbReference type="AlphaFoldDB" id="A0A955LA78"/>
<reference evidence="3" key="1">
    <citation type="submission" date="2020-04" db="EMBL/GenBank/DDBJ databases">
        <authorList>
            <person name="Zhang T."/>
        </authorList>
    </citation>
    <scope>NUCLEOTIDE SEQUENCE</scope>
    <source>
        <strain evidence="3">HKST-UBA09</strain>
    </source>
</reference>
<evidence type="ECO:0000313" key="4">
    <source>
        <dbReference type="Proteomes" id="UP000714915"/>
    </source>
</evidence>